<dbReference type="PRINTS" id="PR00730">
    <property type="entry name" value="THERMOLYSIN"/>
</dbReference>
<dbReference type="PANTHER" id="PTHR33794:SF1">
    <property type="entry name" value="BACILLOLYSIN"/>
    <property type="match status" value="1"/>
</dbReference>
<feature type="domain" description="FTP" evidence="12">
    <location>
        <begin position="69"/>
        <end position="105"/>
    </location>
</feature>
<dbReference type="Gene3D" id="3.10.170.10">
    <property type="match status" value="1"/>
</dbReference>
<feature type="domain" description="Peptidase M4 C-terminal" evidence="11">
    <location>
        <begin position="343"/>
        <end position="507"/>
    </location>
</feature>
<evidence type="ECO:0000259" key="12">
    <source>
        <dbReference type="Pfam" id="PF07504"/>
    </source>
</evidence>
<keyword evidence="3" id="KW-0479">Metal-binding</keyword>
<dbReference type="InterPro" id="IPR027268">
    <property type="entry name" value="Peptidase_M4/M1_CTD_sf"/>
</dbReference>
<feature type="chain" id="PRO_5022015194" evidence="9">
    <location>
        <begin position="25"/>
        <end position="803"/>
    </location>
</feature>
<comment type="similarity">
    <text evidence="1">Belongs to the peptidase M4 family.</text>
</comment>
<organism evidence="13 14">
    <name type="scientific">Stackebrandtia albiflava</name>
    <dbReference type="NCBI Taxonomy" id="406432"/>
    <lineage>
        <taxon>Bacteria</taxon>
        <taxon>Bacillati</taxon>
        <taxon>Actinomycetota</taxon>
        <taxon>Actinomycetes</taxon>
        <taxon>Glycomycetales</taxon>
        <taxon>Glycomycetaceae</taxon>
        <taxon>Stackebrandtia</taxon>
    </lineage>
</organism>
<keyword evidence="4 9" id="KW-0732">Signal</keyword>
<dbReference type="Pfam" id="PF01447">
    <property type="entry name" value="Peptidase_M4"/>
    <property type="match status" value="1"/>
</dbReference>
<evidence type="ECO:0000256" key="8">
    <source>
        <dbReference type="PIRSR" id="PIRSR623612-1"/>
    </source>
</evidence>
<evidence type="ECO:0000256" key="2">
    <source>
        <dbReference type="ARBA" id="ARBA00022670"/>
    </source>
</evidence>
<dbReference type="Pfam" id="PF02868">
    <property type="entry name" value="Peptidase_M4_C"/>
    <property type="match status" value="1"/>
</dbReference>
<dbReference type="InterPro" id="IPR013856">
    <property type="entry name" value="Peptidase_M4_domain"/>
</dbReference>
<evidence type="ECO:0000256" key="7">
    <source>
        <dbReference type="ARBA" id="ARBA00023049"/>
    </source>
</evidence>
<evidence type="ECO:0000256" key="6">
    <source>
        <dbReference type="ARBA" id="ARBA00022833"/>
    </source>
</evidence>
<dbReference type="RefSeq" id="WP_147136597.1">
    <property type="nucleotide sequence ID" value="NZ_BAABIJ010000001.1"/>
</dbReference>
<feature type="active site" description="Proton donor" evidence="8">
    <location>
        <position position="412"/>
    </location>
</feature>
<dbReference type="OrthoDB" id="345880at2"/>
<dbReference type="AlphaFoldDB" id="A0A562VEQ2"/>
<protein>
    <submittedName>
        <fullName evidence="13">Zn-dependent metalloprotease</fullName>
    </submittedName>
</protein>
<name>A0A562VEQ2_9ACTN</name>
<sequence>MRRLLAVSLVSGLTVAALSGVASAEPGGDPGTFADDGNTAHAVDGADRLMADPTADILAAPGDQFHRLDVTTAFGLHFVSYSRTHHDLPVVGGDVVVVTDGAGDVRYTQTGQSEVLDLDVRADVTASAAAGTAADDTGGRVTSAPELVVLAWDDPVLAWETVVTGRTDDGLPTLTHVFTDATDGDVITRYDRTRAGTGNTWYNGRGGTVQFGTTSSGGSYVMRDPARPNLSCARQGSSPYTDADDTWGNATGSDLVTACVDAMYAAGQQWDMLADWLDRDGINGNGGGYPLYVGLSAQNAYWNGSSATFGRAPGGQLVPLDVVAHELGHGIFQTTPGGSGGGNETGGLNEGTGDIFGALTEWYDAQPATTGNDAPDYLVGERADFLIRNMPDPGALGDPDCWSTAIPGTEVHAAAGPINHWFYLTAEGTAAGGPGKPGSTTCDGSTLTGIGIEDAGKIWMGALLGKNSGWTYAQARRAALNFAASTPVFATCAEYDAAKAAFDAVSVPGGSDPACTKAGRDFAVSVDPGNGRVDAGDDLTATVATTTVAGAAQSLTLSAATSSSAITASVSPGTVTSGGTATLTVGTTSGTPDGEYTVTVTATGTTGTKTAEFDLTVGTVTGPVVVFSDDFSTDKGWTVNSGGGDTATAGQWQRGDPAQTTYLGTVLQRGDCASESQCLVTGPAAGSDAGGHDVDNGVTTATSPAIALPAGASAELTLSAYLAHLNNSGSTDHLRISVVTGAGTVVLQTFTGAATDRAAAWSDHAYDLSAYAGQTVRIVVTAADAGSASLVEAAVDDVTVTSG</sequence>
<dbReference type="InterPro" id="IPR011096">
    <property type="entry name" value="FTP_domain"/>
</dbReference>
<keyword evidence="14" id="KW-1185">Reference proteome</keyword>
<dbReference type="GO" id="GO:0004222">
    <property type="term" value="F:metalloendopeptidase activity"/>
    <property type="evidence" value="ECO:0007669"/>
    <property type="project" value="InterPro"/>
</dbReference>
<dbReference type="GO" id="GO:0046872">
    <property type="term" value="F:metal ion binding"/>
    <property type="evidence" value="ECO:0007669"/>
    <property type="project" value="UniProtKB-KW"/>
</dbReference>
<evidence type="ECO:0000256" key="4">
    <source>
        <dbReference type="ARBA" id="ARBA00022729"/>
    </source>
</evidence>
<accession>A0A562VEQ2</accession>
<dbReference type="Gene3D" id="1.10.390.10">
    <property type="entry name" value="Neutral Protease Domain 2"/>
    <property type="match status" value="1"/>
</dbReference>
<dbReference type="SUPFAM" id="SSF55486">
    <property type="entry name" value="Metalloproteases ('zincins'), catalytic domain"/>
    <property type="match status" value="1"/>
</dbReference>
<dbReference type="PANTHER" id="PTHR33794">
    <property type="entry name" value="BACILLOLYSIN"/>
    <property type="match status" value="1"/>
</dbReference>
<feature type="domain" description="Peptidase M4" evidence="10">
    <location>
        <begin position="196"/>
        <end position="333"/>
    </location>
</feature>
<dbReference type="Pfam" id="PF07504">
    <property type="entry name" value="FTP"/>
    <property type="match status" value="1"/>
</dbReference>
<evidence type="ECO:0000256" key="9">
    <source>
        <dbReference type="SAM" id="SignalP"/>
    </source>
</evidence>
<keyword evidence="5" id="KW-0378">Hydrolase</keyword>
<evidence type="ECO:0000313" key="13">
    <source>
        <dbReference type="EMBL" id="TWJ16338.1"/>
    </source>
</evidence>
<dbReference type="EMBL" id="VLLL01000005">
    <property type="protein sequence ID" value="TWJ16338.1"/>
    <property type="molecule type" value="Genomic_DNA"/>
</dbReference>
<feature type="signal peptide" evidence="9">
    <location>
        <begin position="1"/>
        <end position="24"/>
    </location>
</feature>
<keyword evidence="2 13" id="KW-0645">Protease</keyword>
<evidence type="ECO:0000256" key="3">
    <source>
        <dbReference type="ARBA" id="ARBA00022723"/>
    </source>
</evidence>
<gene>
    <name evidence="13" type="ORF">LX16_2067</name>
</gene>
<evidence type="ECO:0000256" key="1">
    <source>
        <dbReference type="ARBA" id="ARBA00009388"/>
    </source>
</evidence>
<reference evidence="13 14" key="1">
    <citation type="journal article" date="2013" name="Stand. Genomic Sci.">
        <title>Genomic Encyclopedia of Type Strains, Phase I: The one thousand microbial genomes (KMG-I) project.</title>
        <authorList>
            <person name="Kyrpides N.C."/>
            <person name="Woyke T."/>
            <person name="Eisen J.A."/>
            <person name="Garrity G."/>
            <person name="Lilburn T.G."/>
            <person name="Beck B.J."/>
            <person name="Whitman W.B."/>
            <person name="Hugenholtz P."/>
            <person name="Klenk H.P."/>
        </authorList>
    </citation>
    <scope>NUCLEOTIDE SEQUENCE [LARGE SCALE GENOMIC DNA]</scope>
    <source>
        <strain evidence="13 14">DSM 45044</strain>
    </source>
</reference>
<keyword evidence="6" id="KW-0862">Zinc</keyword>
<dbReference type="GO" id="GO:0006508">
    <property type="term" value="P:proteolysis"/>
    <property type="evidence" value="ECO:0007669"/>
    <property type="project" value="UniProtKB-KW"/>
</dbReference>
<evidence type="ECO:0000259" key="10">
    <source>
        <dbReference type="Pfam" id="PF01447"/>
    </source>
</evidence>
<comment type="caution">
    <text evidence="13">The sequence shown here is derived from an EMBL/GenBank/DDBJ whole genome shotgun (WGS) entry which is preliminary data.</text>
</comment>
<dbReference type="InterPro" id="IPR001570">
    <property type="entry name" value="Peptidase_M4_C_domain"/>
</dbReference>
<dbReference type="InterPro" id="IPR023612">
    <property type="entry name" value="Peptidase_M4"/>
</dbReference>
<dbReference type="Proteomes" id="UP000321617">
    <property type="component" value="Unassembled WGS sequence"/>
</dbReference>
<keyword evidence="7 13" id="KW-0482">Metalloprotease</keyword>
<dbReference type="InterPro" id="IPR050728">
    <property type="entry name" value="Zinc_Metalloprotease_M4"/>
</dbReference>
<proteinExistence type="inferred from homology"/>
<evidence type="ECO:0000259" key="11">
    <source>
        <dbReference type="Pfam" id="PF02868"/>
    </source>
</evidence>
<feature type="active site" evidence="8">
    <location>
        <position position="326"/>
    </location>
</feature>
<evidence type="ECO:0000256" key="5">
    <source>
        <dbReference type="ARBA" id="ARBA00022801"/>
    </source>
</evidence>
<evidence type="ECO:0000313" key="14">
    <source>
        <dbReference type="Proteomes" id="UP000321617"/>
    </source>
</evidence>